<name>A0A0E9VW20_ANGAN</name>
<proteinExistence type="predicted"/>
<reference evidence="2" key="1">
    <citation type="submission" date="2014-11" db="EMBL/GenBank/DDBJ databases">
        <authorList>
            <person name="Amaro Gonzalez C."/>
        </authorList>
    </citation>
    <scope>NUCLEOTIDE SEQUENCE</scope>
</reference>
<evidence type="ECO:0008006" key="3">
    <source>
        <dbReference type="Google" id="ProtNLM"/>
    </source>
</evidence>
<reference evidence="2" key="2">
    <citation type="journal article" date="2015" name="Fish Shellfish Immunol.">
        <title>Early steps in the European eel (Anguilla anguilla)-Vibrio vulnificus interaction in the gills: Role of the RtxA13 toxin.</title>
        <authorList>
            <person name="Callol A."/>
            <person name="Pajuelo D."/>
            <person name="Ebbesson L."/>
            <person name="Teles M."/>
            <person name="MacKenzie S."/>
            <person name="Amaro C."/>
        </authorList>
    </citation>
    <scope>NUCLEOTIDE SEQUENCE</scope>
</reference>
<feature type="chain" id="PRO_5002434117" description="Secreted protein" evidence="1">
    <location>
        <begin position="21"/>
        <end position="74"/>
    </location>
</feature>
<evidence type="ECO:0000256" key="1">
    <source>
        <dbReference type="SAM" id="SignalP"/>
    </source>
</evidence>
<protein>
    <recommendedName>
        <fullName evidence="3">Secreted protein</fullName>
    </recommendedName>
</protein>
<dbReference type="EMBL" id="GBXM01027124">
    <property type="protein sequence ID" value="JAH81453.1"/>
    <property type="molecule type" value="Transcribed_RNA"/>
</dbReference>
<keyword evidence="1" id="KW-0732">Signal</keyword>
<organism evidence="2">
    <name type="scientific">Anguilla anguilla</name>
    <name type="common">European freshwater eel</name>
    <name type="synonym">Muraena anguilla</name>
    <dbReference type="NCBI Taxonomy" id="7936"/>
    <lineage>
        <taxon>Eukaryota</taxon>
        <taxon>Metazoa</taxon>
        <taxon>Chordata</taxon>
        <taxon>Craniata</taxon>
        <taxon>Vertebrata</taxon>
        <taxon>Euteleostomi</taxon>
        <taxon>Actinopterygii</taxon>
        <taxon>Neopterygii</taxon>
        <taxon>Teleostei</taxon>
        <taxon>Anguilliformes</taxon>
        <taxon>Anguillidae</taxon>
        <taxon>Anguilla</taxon>
    </lineage>
</organism>
<evidence type="ECO:0000313" key="2">
    <source>
        <dbReference type="EMBL" id="JAH81453.1"/>
    </source>
</evidence>
<accession>A0A0E9VW20</accession>
<dbReference type="AlphaFoldDB" id="A0A0E9VW20"/>
<feature type="signal peptide" evidence="1">
    <location>
        <begin position="1"/>
        <end position="20"/>
    </location>
</feature>
<sequence length="74" mass="8300">MTSPMELIFLGIFLIAPSKVYLPKCKFHHGSCSDTCWTKIGSQQHLNFRDSKPRSPTTTLLLTSLLDTAAIYRA</sequence>